<accession>A0ABD0UQR3</accession>
<dbReference type="EMBL" id="JANQDX010000014">
    <property type="protein sequence ID" value="KAL0912538.1"/>
    <property type="molecule type" value="Genomic_DNA"/>
</dbReference>
<name>A0ABD0UQR3_DENTH</name>
<sequence>MVESSGSTRQIQRAQDPRYDIIKTLKWPLKVELSVSELRTQRYQNQLNPSPNEFKSSTRSTVGRIKPQFGLPNNSMNLQAMGSHVRVPARVIREWGRSTESPPCLQLLMASFIIRFAQYFTLMELWIATN</sequence>
<keyword evidence="2" id="KW-1185">Reference proteome</keyword>
<proteinExistence type="predicted"/>
<dbReference type="Proteomes" id="UP001552299">
    <property type="component" value="Unassembled WGS sequence"/>
</dbReference>
<dbReference type="AlphaFoldDB" id="A0ABD0UQR3"/>
<reference evidence="1 2" key="1">
    <citation type="journal article" date="2024" name="Plant Biotechnol. J.">
        <title>Dendrobium thyrsiflorum genome and its molecular insights into genes involved in important horticultural traits.</title>
        <authorList>
            <person name="Chen B."/>
            <person name="Wang J.Y."/>
            <person name="Zheng P.J."/>
            <person name="Li K.L."/>
            <person name="Liang Y.M."/>
            <person name="Chen X.F."/>
            <person name="Zhang C."/>
            <person name="Zhao X."/>
            <person name="He X."/>
            <person name="Zhang G.Q."/>
            <person name="Liu Z.J."/>
            <person name="Xu Q."/>
        </authorList>
    </citation>
    <scope>NUCLEOTIDE SEQUENCE [LARGE SCALE GENOMIC DNA]</scope>
    <source>
        <strain evidence="1">GZMU011</strain>
    </source>
</reference>
<evidence type="ECO:0000313" key="1">
    <source>
        <dbReference type="EMBL" id="KAL0912538.1"/>
    </source>
</evidence>
<comment type="caution">
    <text evidence="1">The sequence shown here is derived from an EMBL/GenBank/DDBJ whole genome shotgun (WGS) entry which is preliminary data.</text>
</comment>
<organism evidence="1 2">
    <name type="scientific">Dendrobium thyrsiflorum</name>
    <name type="common">Pinecone-like raceme dendrobium</name>
    <name type="synonym">Orchid</name>
    <dbReference type="NCBI Taxonomy" id="117978"/>
    <lineage>
        <taxon>Eukaryota</taxon>
        <taxon>Viridiplantae</taxon>
        <taxon>Streptophyta</taxon>
        <taxon>Embryophyta</taxon>
        <taxon>Tracheophyta</taxon>
        <taxon>Spermatophyta</taxon>
        <taxon>Magnoliopsida</taxon>
        <taxon>Liliopsida</taxon>
        <taxon>Asparagales</taxon>
        <taxon>Orchidaceae</taxon>
        <taxon>Epidendroideae</taxon>
        <taxon>Malaxideae</taxon>
        <taxon>Dendrobiinae</taxon>
        <taxon>Dendrobium</taxon>
    </lineage>
</organism>
<gene>
    <name evidence="1" type="ORF">M5K25_018517</name>
</gene>
<protein>
    <submittedName>
        <fullName evidence="1">Uncharacterized protein</fullName>
    </submittedName>
</protein>
<evidence type="ECO:0000313" key="2">
    <source>
        <dbReference type="Proteomes" id="UP001552299"/>
    </source>
</evidence>